<evidence type="ECO:0000313" key="4">
    <source>
        <dbReference type="Proteomes" id="UP000177165"/>
    </source>
</evidence>
<dbReference type="AlphaFoldDB" id="A0A1G2AP91"/>
<dbReference type="InterPro" id="IPR003593">
    <property type="entry name" value="AAA+_ATPase"/>
</dbReference>
<dbReference type="NCBIfam" id="TIGR00368">
    <property type="entry name" value="YifB family Mg chelatase-like AAA ATPase"/>
    <property type="match status" value="1"/>
</dbReference>
<comment type="caution">
    <text evidence="3">The sequence shown here is derived from an EMBL/GenBank/DDBJ whole genome shotgun (WGS) entry which is preliminary data.</text>
</comment>
<dbReference type="InterPro" id="IPR027417">
    <property type="entry name" value="P-loop_NTPase"/>
</dbReference>
<comment type="similarity">
    <text evidence="1">Belongs to the Mg-chelatase subunits D/I family. ComM subfamily.</text>
</comment>
<dbReference type="InterPro" id="IPR004482">
    <property type="entry name" value="Mg_chelat-rel"/>
</dbReference>
<sequence>MMKTVYSVARIGLAGTLIEVEVDLSAGLPSCTIVGLPDTAVQEAKERVRAALKNVGCRFAPMRITVNLAPASIKKEGALYDLAIAVGIFAVHHPEIQIPKNYLFLGELALDGTIRSIQGAIVLANIAKRSRITHLILPEKDAHESALISGLTLYPIRHLKQVLDFLTGNYTLSSFSSPTTSTNTLKQVTPQTNFDDIRGHVFAKRALTLAAAGGHNILLTGPPGAGKTLLAQSVPAILPPMSEKEIVEVTELYSIAGLLTESQPIITTRPFRAPHHTASYASIVGGGASPKPGEISLAHRGVLFLDELPEFRRSVLESLREPLESYSIRLSRIRNSLVFPACMMLIAAQNPCPCGFRFDTQVDCTCSPQEITRYEKKLSGPFLDRIDMHIEIPRLTPTEFFHSTQKNTFTPTLREQVATARIIQQNRLSSIGCFTNSEIPSKNLRNFLSLNNQCQNILQKAMTHYSLSPRSIVRIMKVARTIADIEQKSEVHAQHLQEALQYRVREVAEKRMGLSPNALSLVKNTL</sequence>
<dbReference type="Gene3D" id="3.40.50.300">
    <property type="entry name" value="P-loop containing nucleotide triphosphate hydrolases"/>
    <property type="match status" value="1"/>
</dbReference>
<dbReference type="CDD" id="cd00009">
    <property type="entry name" value="AAA"/>
    <property type="match status" value="1"/>
</dbReference>
<organism evidence="3 4">
    <name type="scientific">Candidatus Kerfeldbacteria bacterium RIFCSPHIGHO2_02_FULL_42_14</name>
    <dbReference type="NCBI Taxonomy" id="1798540"/>
    <lineage>
        <taxon>Bacteria</taxon>
        <taxon>Candidatus Kerfeldiibacteriota</taxon>
    </lineage>
</organism>
<dbReference type="PANTHER" id="PTHR32039">
    <property type="entry name" value="MAGNESIUM-CHELATASE SUBUNIT CHLI"/>
    <property type="match status" value="1"/>
</dbReference>
<dbReference type="EMBL" id="MHKB01000015">
    <property type="protein sequence ID" value="OGY78455.1"/>
    <property type="molecule type" value="Genomic_DNA"/>
</dbReference>
<evidence type="ECO:0000313" key="3">
    <source>
        <dbReference type="EMBL" id="OGY78455.1"/>
    </source>
</evidence>
<dbReference type="InterPro" id="IPR020568">
    <property type="entry name" value="Ribosomal_Su5_D2-typ_SF"/>
</dbReference>
<dbReference type="InterPro" id="IPR014721">
    <property type="entry name" value="Ribsml_uS5_D2-typ_fold_subgr"/>
</dbReference>
<dbReference type="PANTHER" id="PTHR32039:SF7">
    <property type="entry name" value="COMPETENCE PROTEIN COMM"/>
    <property type="match status" value="1"/>
</dbReference>
<dbReference type="Proteomes" id="UP000177165">
    <property type="component" value="Unassembled WGS sequence"/>
</dbReference>
<dbReference type="InterPro" id="IPR000523">
    <property type="entry name" value="Mg_chelatse_chII-like_cat_dom"/>
</dbReference>
<dbReference type="SMART" id="SM00382">
    <property type="entry name" value="AAA"/>
    <property type="match status" value="1"/>
</dbReference>
<name>A0A1G2AP91_9BACT</name>
<evidence type="ECO:0000256" key="1">
    <source>
        <dbReference type="ARBA" id="ARBA00006354"/>
    </source>
</evidence>
<dbReference type="Pfam" id="PF13335">
    <property type="entry name" value="Mg_chelatase_C"/>
    <property type="match status" value="1"/>
</dbReference>
<dbReference type="Pfam" id="PF13541">
    <property type="entry name" value="ChlI"/>
    <property type="match status" value="1"/>
</dbReference>
<accession>A0A1G2AP91</accession>
<evidence type="ECO:0000259" key="2">
    <source>
        <dbReference type="SMART" id="SM00382"/>
    </source>
</evidence>
<dbReference type="GO" id="GO:0005524">
    <property type="term" value="F:ATP binding"/>
    <property type="evidence" value="ECO:0007669"/>
    <property type="project" value="InterPro"/>
</dbReference>
<dbReference type="Gene3D" id="3.30.230.10">
    <property type="match status" value="1"/>
</dbReference>
<dbReference type="Pfam" id="PF01078">
    <property type="entry name" value="Mg_chelatase"/>
    <property type="match status" value="1"/>
</dbReference>
<gene>
    <name evidence="3" type="ORF">A3B74_02030</name>
</gene>
<proteinExistence type="inferred from homology"/>
<dbReference type="STRING" id="1798540.A3B74_02030"/>
<reference evidence="3 4" key="1">
    <citation type="journal article" date="2016" name="Nat. Commun.">
        <title>Thousands of microbial genomes shed light on interconnected biogeochemical processes in an aquifer system.</title>
        <authorList>
            <person name="Anantharaman K."/>
            <person name="Brown C.T."/>
            <person name="Hug L.A."/>
            <person name="Sharon I."/>
            <person name="Castelle C.J."/>
            <person name="Probst A.J."/>
            <person name="Thomas B.C."/>
            <person name="Singh A."/>
            <person name="Wilkins M.J."/>
            <person name="Karaoz U."/>
            <person name="Brodie E.L."/>
            <person name="Williams K.H."/>
            <person name="Hubbard S.S."/>
            <person name="Banfield J.F."/>
        </authorList>
    </citation>
    <scope>NUCLEOTIDE SEQUENCE [LARGE SCALE GENOMIC DNA]</scope>
</reference>
<protein>
    <recommendedName>
        <fullName evidence="2">AAA+ ATPase domain-containing protein</fullName>
    </recommendedName>
</protein>
<feature type="domain" description="AAA+ ATPase" evidence="2">
    <location>
        <begin position="213"/>
        <end position="396"/>
    </location>
</feature>
<dbReference type="InterPro" id="IPR025158">
    <property type="entry name" value="Mg_chelat-rel_C"/>
</dbReference>
<dbReference type="InterPro" id="IPR045006">
    <property type="entry name" value="CHLI-like"/>
</dbReference>
<dbReference type="SUPFAM" id="SSF54211">
    <property type="entry name" value="Ribosomal protein S5 domain 2-like"/>
    <property type="match status" value="1"/>
</dbReference>
<dbReference type="SUPFAM" id="SSF52540">
    <property type="entry name" value="P-loop containing nucleoside triphosphate hydrolases"/>
    <property type="match status" value="1"/>
</dbReference>